<geneLocation type="mitochondrion" evidence="4"/>
<keyword evidence="5" id="KW-1185">Reference proteome</keyword>
<feature type="coiled-coil region" evidence="1">
    <location>
        <begin position="92"/>
        <end position="119"/>
    </location>
</feature>
<dbReference type="EMBL" id="CDSF01000112">
    <property type="protein sequence ID" value="CEP01408.1"/>
    <property type="molecule type" value="Genomic_DNA"/>
</dbReference>
<accession>A0A0G4J1A0</accession>
<reference evidence="3 5" key="1">
    <citation type="submission" date="2015-02" db="EMBL/GenBank/DDBJ databases">
        <authorList>
            <person name="Chooi Y.-H."/>
        </authorList>
    </citation>
    <scope>NUCLEOTIDE SEQUENCE [LARGE SCALE GENOMIC DNA]</scope>
    <source>
        <strain evidence="3">E3</strain>
    </source>
</reference>
<keyword evidence="1" id="KW-0175">Coiled coil</keyword>
<feature type="coiled-coil region" evidence="1">
    <location>
        <begin position="275"/>
        <end position="302"/>
    </location>
</feature>
<feature type="compositionally biased region" description="Basic and acidic residues" evidence="2">
    <location>
        <begin position="18"/>
        <end position="33"/>
    </location>
</feature>
<feature type="region of interest" description="Disordered" evidence="2">
    <location>
        <begin position="1"/>
        <end position="51"/>
    </location>
</feature>
<reference evidence="4 6" key="2">
    <citation type="submission" date="2018-03" db="EMBL/GenBank/DDBJ databases">
        <authorList>
            <person name="Fogelqvist J."/>
        </authorList>
    </citation>
    <scope>NUCLEOTIDE SEQUENCE [LARGE SCALE GENOMIC DNA]</scope>
</reference>
<name>A0A0G4J1A0_PLABS</name>
<dbReference type="EMBL" id="OVEO01000017">
    <property type="protein sequence ID" value="SPR01426.1"/>
    <property type="molecule type" value="Genomic_DNA"/>
</dbReference>
<dbReference type="Proteomes" id="UP000290189">
    <property type="component" value="Unassembled WGS sequence"/>
</dbReference>
<evidence type="ECO:0000313" key="3">
    <source>
        <dbReference type="EMBL" id="CEP01408.1"/>
    </source>
</evidence>
<protein>
    <submittedName>
        <fullName evidence="3">Uncharacterized protein</fullName>
    </submittedName>
</protein>
<dbReference type="Proteomes" id="UP000039324">
    <property type="component" value="Unassembled WGS sequence"/>
</dbReference>
<sequence length="313" mass="34938">MPQPPRTVLGTLSQNTTRAERLQQWKETRDADSKKRKAAPETATTTTEQLRKKVKAQAEELECKTALISELQSQIEKDRATKVEEPAPNDELGKWQDRVRRAEHELDVAETSNRELRRALRSAVADHDNDQDAIAALRAKCSQIVPLQSFVAELSLFLKCATAAACEPVVVVAAPAEPARPSRELVRARKLHRAEIAVLVKELAVVRGKAATLEAEVARLQFENEVLEQQALSTVQSGVEYITKLTKTHYEERQVDRDEMTAFVETVQAPLSDSLDKSMEKIKQLQAELAQVKERNRVLEAQSTKAATSDPSD</sequence>
<evidence type="ECO:0000313" key="4">
    <source>
        <dbReference type="EMBL" id="SPR01426.1"/>
    </source>
</evidence>
<organism evidence="3 5">
    <name type="scientific">Plasmodiophora brassicae</name>
    <name type="common">Clubroot disease agent</name>
    <dbReference type="NCBI Taxonomy" id="37360"/>
    <lineage>
        <taxon>Eukaryota</taxon>
        <taxon>Sar</taxon>
        <taxon>Rhizaria</taxon>
        <taxon>Endomyxa</taxon>
        <taxon>Phytomyxea</taxon>
        <taxon>Plasmodiophorida</taxon>
        <taxon>Plasmodiophoridae</taxon>
        <taxon>Plasmodiophora</taxon>
    </lineage>
</organism>
<dbReference type="AlphaFoldDB" id="A0A0G4J1A0"/>
<gene>
    <name evidence="3" type="ORF">PBRA_002014</name>
    <name evidence="4" type="ORF">PLBR_LOCUS8641</name>
</gene>
<keyword evidence="4" id="KW-0496">Mitochondrion</keyword>
<evidence type="ECO:0000313" key="6">
    <source>
        <dbReference type="Proteomes" id="UP000290189"/>
    </source>
</evidence>
<evidence type="ECO:0000313" key="5">
    <source>
        <dbReference type="Proteomes" id="UP000039324"/>
    </source>
</evidence>
<evidence type="ECO:0000256" key="1">
    <source>
        <dbReference type="SAM" id="Coils"/>
    </source>
</evidence>
<proteinExistence type="predicted"/>
<evidence type="ECO:0000256" key="2">
    <source>
        <dbReference type="SAM" id="MobiDB-lite"/>
    </source>
</evidence>